<feature type="domain" description="N-acetylmuramoyl-L-alanine amidase" evidence="2">
    <location>
        <begin position="135"/>
        <end position="279"/>
    </location>
</feature>
<dbReference type="GO" id="GO:0009253">
    <property type="term" value="P:peptidoglycan catabolic process"/>
    <property type="evidence" value="ECO:0007669"/>
    <property type="project" value="InterPro"/>
</dbReference>
<dbReference type="SUPFAM" id="SSF55846">
    <property type="entry name" value="N-acetylmuramoyl-L-alanine amidase-like"/>
    <property type="match status" value="1"/>
</dbReference>
<dbReference type="InterPro" id="IPR036505">
    <property type="entry name" value="Amidase/PGRP_sf"/>
</dbReference>
<dbReference type="GO" id="GO:0008745">
    <property type="term" value="F:N-acetylmuramoyl-L-alanine amidase activity"/>
    <property type="evidence" value="ECO:0007669"/>
    <property type="project" value="InterPro"/>
</dbReference>
<proteinExistence type="predicted"/>
<feature type="chain" id="PRO_5035601694" description="N-acetylmuramoyl-L-alanine amidase domain-containing protein" evidence="1">
    <location>
        <begin position="24"/>
        <end position="290"/>
    </location>
</feature>
<keyword evidence="5" id="KW-1185">Reference proteome</keyword>
<accession>A0A814M2V2</accession>
<reference evidence="3" key="1">
    <citation type="submission" date="2021-02" db="EMBL/GenBank/DDBJ databases">
        <authorList>
            <person name="Nowell W R."/>
        </authorList>
    </citation>
    <scope>NUCLEOTIDE SEQUENCE</scope>
</reference>
<name>A0A814M2V2_9BILA</name>
<evidence type="ECO:0000256" key="1">
    <source>
        <dbReference type="SAM" id="SignalP"/>
    </source>
</evidence>
<dbReference type="OrthoDB" id="9983275at2759"/>
<gene>
    <name evidence="3" type="ORF">BJG266_LOCUS19852</name>
    <name evidence="4" type="ORF">QVE165_LOCUS23690</name>
</gene>
<evidence type="ECO:0000313" key="4">
    <source>
        <dbReference type="EMBL" id="CAF1163403.1"/>
    </source>
</evidence>
<evidence type="ECO:0000313" key="3">
    <source>
        <dbReference type="EMBL" id="CAF1073671.1"/>
    </source>
</evidence>
<dbReference type="EMBL" id="CAJNOI010000109">
    <property type="protein sequence ID" value="CAF1073671.1"/>
    <property type="molecule type" value="Genomic_DNA"/>
</dbReference>
<evidence type="ECO:0000259" key="2">
    <source>
        <dbReference type="SMART" id="SM00644"/>
    </source>
</evidence>
<dbReference type="AlphaFoldDB" id="A0A814M2V2"/>
<protein>
    <recommendedName>
        <fullName evidence="2">N-acetylmuramoyl-L-alanine amidase domain-containing protein</fullName>
    </recommendedName>
</protein>
<sequence>MLSTKVFIMVFCLAVVHLRATSAACWSTNACIDKGVCTNLGGAAQAGHCTGAAHIQCCTCPRCIDETACRNSGGTPGAGICPGAANIKCCKGGNGGGGGGGGSTGPAPSKPTNTMLTGLADILRSAGVNVVEVAGWKTRGHGVMASVKGILVHHTAGPATGDFPSLGVVRDGTGSLAGPLAQLGLGRSGTWWVIAAGRCYHAGSTIDDSIYGNSNAIGIEAEGTGLPATDSGHANWPEVQYQSYIKGVKALQKAYGVATARVIGHKEAAVPKGRKIDPNFSMAEFRSKLG</sequence>
<keyword evidence="1" id="KW-0732">Signal</keyword>
<comment type="caution">
    <text evidence="3">The sequence shown here is derived from an EMBL/GenBank/DDBJ whole genome shotgun (WGS) entry which is preliminary data.</text>
</comment>
<dbReference type="SMART" id="SM00644">
    <property type="entry name" value="Ami_2"/>
    <property type="match status" value="1"/>
</dbReference>
<dbReference type="Gene3D" id="3.40.80.10">
    <property type="entry name" value="Peptidoglycan recognition protein-like"/>
    <property type="match status" value="1"/>
</dbReference>
<dbReference type="EMBL" id="CAJNOM010000162">
    <property type="protein sequence ID" value="CAF1163403.1"/>
    <property type="molecule type" value="Genomic_DNA"/>
</dbReference>
<dbReference type="Proteomes" id="UP000663877">
    <property type="component" value="Unassembled WGS sequence"/>
</dbReference>
<dbReference type="InterPro" id="IPR002502">
    <property type="entry name" value="Amidase_domain"/>
</dbReference>
<evidence type="ECO:0000313" key="6">
    <source>
        <dbReference type="Proteomes" id="UP000663877"/>
    </source>
</evidence>
<dbReference type="CDD" id="cd06583">
    <property type="entry name" value="PGRP"/>
    <property type="match status" value="1"/>
</dbReference>
<organism evidence="3 6">
    <name type="scientific">Adineta steineri</name>
    <dbReference type="NCBI Taxonomy" id="433720"/>
    <lineage>
        <taxon>Eukaryota</taxon>
        <taxon>Metazoa</taxon>
        <taxon>Spiralia</taxon>
        <taxon>Gnathifera</taxon>
        <taxon>Rotifera</taxon>
        <taxon>Eurotatoria</taxon>
        <taxon>Bdelloidea</taxon>
        <taxon>Adinetida</taxon>
        <taxon>Adinetidae</taxon>
        <taxon>Adineta</taxon>
    </lineage>
</organism>
<dbReference type="Proteomes" id="UP000663832">
    <property type="component" value="Unassembled WGS sequence"/>
</dbReference>
<feature type="signal peptide" evidence="1">
    <location>
        <begin position="1"/>
        <end position="23"/>
    </location>
</feature>
<dbReference type="Pfam" id="PF01510">
    <property type="entry name" value="Amidase_2"/>
    <property type="match status" value="1"/>
</dbReference>
<evidence type="ECO:0000313" key="5">
    <source>
        <dbReference type="Proteomes" id="UP000663832"/>
    </source>
</evidence>